<evidence type="ECO:0000256" key="13">
    <source>
        <dbReference type="ARBA" id="ARBA00022840"/>
    </source>
</evidence>
<keyword evidence="12 21" id="KW-0418">Kinase</keyword>
<feature type="transmembrane region" description="Helical" evidence="19">
    <location>
        <begin position="42"/>
        <end position="61"/>
    </location>
</feature>
<dbReference type="PANTHER" id="PTHR24421:SF10">
    <property type="entry name" value="NITRATE_NITRITE SENSOR PROTEIN NARQ"/>
    <property type="match status" value="1"/>
</dbReference>
<keyword evidence="13" id="KW-0067">ATP-binding</keyword>
<keyword evidence="14" id="KW-0408">Iron</keyword>
<evidence type="ECO:0000256" key="6">
    <source>
        <dbReference type="ARBA" id="ARBA00022485"/>
    </source>
</evidence>
<keyword evidence="19" id="KW-1133">Transmembrane helix</keyword>
<name>A0ABW4GPP8_9ACTN</name>
<keyword evidence="22" id="KW-1185">Reference proteome</keyword>
<feature type="transmembrane region" description="Helical" evidence="19">
    <location>
        <begin position="73"/>
        <end position="92"/>
    </location>
</feature>
<evidence type="ECO:0000256" key="3">
    <source>
        <dbReference type="ARBA" id="ARBA00004496"/>
    </source>
</evidence>
<dbReference type="InterPro" id="IPR036890">
    <property type="entry name" value="HATPase_C_sf"/>
</dbReference>
<evidence type="ECO:0000313" key="21">
    <source>
        <dbReference type="EMBL" id="MFD1544333.1"/>
    </source>
</evidence>
<keyword evidence="6" id="KW-0004">4Fe-4S</keyword>
<dbReference type="InterPro" id="IPR003594">
    <property type="entry name" value="HATPase_dom"/>
</dbReference>
<dbReference type="Pfam" id="PF02518">
    <property type="entry name" value="HATPase_c"/>
    <property type="match status" value="1"/>
</dbReference>
<evidence type="ECO:0000256" key="1">
    <source>
        <dbReference type="ARBA" id="ARBA00000085"/>
    </source>
</evidence>
<dbReference type="RefSeq" id="WP_308126927.1">
    <property type="nucleotide sequence ID" value="NZ_JAHKRM010000006.1"/>
</dbReference>
<dbReference type="InterPro" id="IPR005467">
    <property type="entry name" value="His_kinase_dom"/>
</dbReference>
<keyword evidence="19" id="KW-0812">Transmembrane</keyword>
<keyword evidence="19" id="KW-0472">Membrane</keyword>
<dbReference type="EMBL" id="JBHUCM010000044">
    <property type="protein sequence ID" value="MFD1544333.1"/>
    <property type="molecule type" value="Genomic_DNA"/>
</dbReference>
<evidence type="ECO:0000256" key="4">
    <source>
        <dbReference type="ARBA" id="ARBA00012438"/>
    </source>
</evidence>
<keyword evidence="16" id="KW-0411">Iron-sulfur</keyword>
<evidence type="ECO:0000256" key="8">
    <source>
        <dbReference type="ARBA" id="ARBA00022553"/>
    </source>
</evidence>
<evidence type="ECO:0000256" key="19">
    <source>
        <dbReference type="SAM" id="Phobius"/>
    </source>
</evidence>
<dbReference type="InterPro" id="IPR004358">
    <property type="entry name" value="Sig_transdc_His_kin-like_C"/>
</dbReference>
<feature type="domain" description="Histidine kinase" evidence="20">
    <location>
        <begin position="307"/>
        <end position="395"/>
    </location>
</feature>
<feature type="transmembrane region" description="Helical" evidence="19">
    <location>
        <begin position="98"/>
        <end position="126"/>
    </location>
</feature>
<dbReference type="SMART" id="SM00387">
    <property type="entry name" value="HATPase_c"/>
    <property type="match status" value="1"/>
</dbReference>
<organism evidence="21 22">
    <name type="scientific">Nonomuraea guangzhouensis</name>
    <dbReference type="NCBI Taxonomy" id="1291555"/>
    <lineage>
        <taxon>Bacteria</taxon>
        <taxon>Bacillati</taxon>
        <taxon>Actinomycetota</taxon>
        <taxon>Actinomycetes</taxon>
        <taxon>Streptosporangiales</taxon>
        <taxon>Streptosporangiaceae</taxon>
        <taxon>Nonomuraea</taxon>
    </lineage>
</organism>
<keyword evidence="9" id="KW-0808">Transferase</keyword>
<reference evidence="22" key="1">
    <citation type="journal article" date="2019" name="Int. J. Syst. Evol. Microbiol.">
        <title>The Global Catalogue of Microorganisms (GCM) 10K type strain sequencing project: providing services to taxonomists for standard genome sequencing and annotation.</title>
        <authorList>
            <consortium name="The Broad Institute Genomics Platform"/>
            <consortium name="The Broad Institute Genome Sequencing Center for Infectious Disease"/>
            <person name="Wu L."/>
            <person name="Ma J."/>
        </authorList>
    </citation>
    <scope>NUCLEOTIDE SEQUENCE [LARGE SCALE GENOMIC DNA]</scope>
    <source>
        <strain evidence="22">CGMCC 1.15399</strain>
    </source>
</reference>
<evidence type="ECO:0000313" key="22">
    <source>
        <dbReference type="Proteomes" id="UP001597097"/>
    </source>
</evidence>
<comment type="cofactor">
    <cofactor evidence="2">
        <name>[4Fe-4S] cluster</name>
        <dbReference type="ChEBI" id="CHEBI:49883"/>
    </cofactor>
</comment>
<dbReference type="Pfam" id="PF07730">
    <property type="entry name" value="HisKA_3"/>
    <property type="match status" value="1"/>
</dbReference>
<protein>
    <recommendedName>
        <fullName evidence="5">Oxygen sensor histidine kinase NreB</fullName>
        <ecNumber evidence="4">2.7.13.3</ecNumber>
    </recommendedName>
    <alternativeName>
        <fullName evidence="18">Nitrogen regulation protein B</fullName>
    </alternativeName>
</protein>
<comment type="catalytic activity">
    <reaction evidence="1">
        <text>ATP + protein L-histidine = ADP + protein N-phospho-L-histidine.</text>
        <dbReference type="EC" id="2.7.13.3"/>
    </reaction>
</comment>
<keyword evidence="10" id="KW-0479">Metal-binding</keyword>
<evidence type="ECO:0000256" key="16">
    <source>
        <dbReference type="ARBA" id="ARBA00023014"/>
    </source>
</evidence>
<keyword evidence="11" id="KW-0547">Nucleotide-binding</keyword>
<dbReference type="Gene3D" id="1.20.5.1930">
    <property type="match status" value="1"/>
</dbReference>
<evidence type="ECO:0000256" key="12">
    <source>
        <dbReference type="ARBA" id="ARBA00022777"/>
    </source>
</evidence>
<dbReference type="InterPro" id="IPR011712">
    <property type="entry name" value="Sig_transdc_His_kin_sub3_dim/P"/>
</dbReference>
<evidence type="ECO:0000256" key="5">
    <source>
        <dbReference type="ARBA" id="ARBA00017322"/>
    </source>
</evidence>
<evidence type="ECO:0000256" key="17">
    <source>
        <dbReference type="ARBA" id="ARBA00024827"/>
    </source>
</evidence>
<evidence type="ECO:0000256" key="9">
    <source>
        <dbReference type="ARBA" id="ARBA00022679"/>
    </source>
</evidence>
<feature type="transmembrane region" description="Helical" evidence="19">
    <location>
        <begin position="15"/>
        <end position="36"/>
    </location>
</feature>
<keyword evidence="15" id="KW-0902">Two-component regulatory system</keyword>
<dbReference type="SUPFAM" id="SSF55874">
    <property type="entry name" value="ATPase domain of HSP90 chaperone/DNA topoisomerase II/histidine kinase"/>
    <property type="match status" value="1"/>
</dbReference>
<proteinExistence type="predicted"/>
<dbReference type="PANTHER" id="PTHR24421">
    <property type="entry name" value="NITRATE/NITRITE SENSOR PROTEIN NARX-RELATED"/>
    <property type="match status" value="1"/>
</dbReference>
<feature type="transmembrane region" description="Helical" evidence="19">
    <location>
        <begin position="138"/>
        <end position="160"/>
    </location>
</feature>
<keyword evidence="7" id="KW-0963">Cytoplasm</keyword>
<dbReference type="InterPro" id="IPR050482">
    <property type="entry name" value="Sensor_HK_TwoCompSys"/>
</dbReference>
<evidence type="ECO:0000256" key="15">
    <source>
        <dbReference type="ARBA" id="ARBA00023012"/>
    </source>
</evidence>
<comment type="subcellular location">
    <subcellularLocation>
        <location evidence="3">Cytoplasm</location>
    </subcellularLocation>
</comment>
<accession>A0ABW4GPP8</accession>
<evidence type="ECO:0000256" key="14">
    <source>
        <dbReference type="ARBA" id="ARBA00023004"/>
    </source>
</evidence>
<dbReference type="Gene3D" id="3.30.565.10">
    <property type="entry name" value="Histidine kinase-like ATPase, C-terminal domain"/>
    <property type="match status" value="1"/>
</dbReference>
<dbReference type="PRINTS" id="PR00344">
    <property type="entry name" value="BCTRLSENSOR"/>
</dbReference>
<keyword evidence="8" id="KW-0597">Phosphoprotein</keyword>
<evidence type="ECO:0000256" key="11">
    <source>
        <dbReference type="ARBA" id="ARBA00022741"/>
    </source>
</evidence>
<evidence type="ECO:0000256" key="7">
    <source>
        <dbReference type="ARBA" id="ARBA00022490"/>
    </source>
</evidence>
<evidence type="ECO:0000256" key="10">
    <source>
        <dbReference type="ARBA" id="ARBA00022723"/>
    </source>
</evidence>
<comment type="function">
    <text evidence="17">Member of the two-component regulatory system NreB/NreC involved in the control of dissimilatory nitrate/nitrite reduction in response to oxygen. NreB functions as a direct oxygen sensor histidine kinase which is autophosphorylated, in the absence of oxygen, probably at the conserved histidine residue, and transfers its phosphate group probably to a conserved aspartate residue of NreC. NreB/NreC activates the expression of the nitrate (narGHJI) and nitrite (nir) reductase operons, as well as the putative nitrate transporter gene narT.</text>
</comment>
<evidence type="ECO:0000256" key="2">
    <source>
        <dbReference type="ARBA" id="ARBA00001966"/>
    </source>
</evidence>
<dbReference type="Proteomes" id="UP001597097">
    <property type="component" value="Unassembled WGS sequence"/>
</dbReference>
<dbReference type="PROSITE" id="PS50109">
    <property type="entry name" value="HIS_KIN"/>
    <property type="match status" value="1"/>
</dbReference>
<dbReference type="CDD" id="cd16917">
    <property type="entry name" value="HATPase_UhpB-NarQ-NarX-like"/>
    <property type="match status" value="1"/>
</dbReference>
<comment type="caution">
    <text evidence="21">The sequence shown here is derived from an EMBL/GenBank/DDBJ whole genome shotgun (WGS) entry which is preliminary data.</text>
</comment>
<evidence type="ECO:0000256" key="18">
    <source>
        <dbReference type="ARBA" id="ARBA00030800"/>
    </source>
</evidence>
<dbReference type="EC" id="2.7.13.3" evidence="4"/>
<evidence type="ECO:0000259" key="20">
    <source>
        <dbReference type="PROSITE" id="PS50109"/>
    </source>
</evidence>
<sequence>MAGSDRWTHGTDDRAPYILSALFYCSDLMLLWGLLMAAGAGLVPWAFCVPSVVMLAGWRLLRWNRTAAPGRKALSLLFVLASLGGMTVGSAITTIPLVVVTIVHVVCVFGLGGGTGFSVAAVLLTLVGNLVAGRGSSALAEATVMTVFTVWALITARVLLGARQRASDNERLLAELTDAHVELRRYAARVRELTVAEERARMSREMHDSVGHYLTVINLGLENAQRYREARPGEAWAEVRQAQQLTVEALADTRRWVRALKPLALEGKAGAAALAELARSFEGTELDVAFRTEGTEPALAEQAELVMYRALQEGLTNAVRHSGARHVEVVLGTADDRVELAVTDDGRGATDEELDGGGHGLTGLRQRVDALGGSLHAGSLADGGFALRVSLPCGVGVGV</sequence>
<dbReference type="GO" id="GO:0016301">
    <property type="term" value="F:kinase activity"/>
    <property type="evidence" value="ECO:0007669"/>
    <property type="project" value="UniProtKB-KW"/>
</dbReference>
<gene>
    <name evidence="21" type="ORF">ACFSJ0_45330</name>
</gene>